<dbReference type="EMBL" id="BNCD01000001">
    <property type="protein sequence ID" value="GHH70824.1"/>
    <property type="molecule type" value="Genomic_DNA"/>
</dbReference>
<dbReference type="Gene3D" id="2.40.37.10">
    <property type="entry name" value="Lyase, Ornithine Decarboxylase, Chain A, domain 1"/>
    <property type="match status" value="1"/>
</dbReference>
<organism evidence="11 12">
    <name type="scientific">Streptomyces sulfonofaciens</name>
    <dbReference type="NCBI Taxonomy" id="68272"/>
    <lineage>
        <taxon>Bacteria</taxon>
        <taxon>Bacillati</taxon>
        <taxon>Actinomycetota</taxon>
        <taxon>Actinomycetes</taxon>
        <taxon>Kitasatosporales</taxon>
        <taxon>Streptomycetaceae</taxon>
        <taxon>Streptomyces</taxon>
    </lineage>
</organism>
<keyword evidence="3 6" id="KW-0663">Pyridoxal phosphate</keyword>
<evidence type="ECO:0000313" key="12">
    <source>
        <dbReference type="Proteomes" id="UP000603708"/>
    </source>
</evidence>
<dbReference type="PANTHER" id="PTHR43727:SF2">
    <property type="entry name" value="GROUP IV DECARBOXYLASE"/>
    <property type="match status" value="1"/>
</dbReference>
<keyword evidence="6" id="KW-0028">Amino-acid biosynthesis</keyword>
<evidence type="ECO:0000256" key="4">
    <source>
        <dbReference type="ARBA" id="ARBA00023154"/>
    </source>
</evidence>
<comment type="function">
    <text evidence="6">Specifically catalyzes the decarboxylation of meso-diaminopimelate (meso-DAP) to L-lysine.</text>
</comment>
<evidence type="ECO:0000256" key="9">
    <source>
        <dbReference type="RuleBase" id="RU003738"/>
    </source>
</evidence>
<dbReference type="AlphaFoldDB" id="A0A919KSF3"/>
<comment type="similarity">
    <text evidence="6">Belongs to the Orn/Lys/Arg decarboxylase class-II family. LysA subfamily.</text>
</comment>
<dbReference type="RefSeq" id="WP_189929188.1">
    <property type="nucleotide sequence ID" value="NZ_BNCD01000001.1"/>
</dbReference>
<feature type="modified residue" description="N6-(pyridoxal phosphate)lysine" evidence="6 8">
    <location>
        <position position="77"/>
    </location>
</feature>
<keyword evidence="5 6" id="KW-0456">Lyase</keyword>
<evidence type="ECO:0000256" key="1">
    <source>
        <dbReference type="ARBA" id="ARBA00001933"/>
    </source>
</evidence>
<dbReference type="Gene3D" id="3.20.20.10">
    <property type="entry name" value="Alanine racemase"/>
    <property type="match status" value="1"/>
</dbReference>
<dbReference type="PANTHER" id="PTHR43727">
    <property type="entry name" value="DIAMINOPIMELATE DECARBOXYLASE"/>
    <property type="match status" value="1"/>
</dbReference>
<dbReference type="InterPro" id="IPR022653">
    <property type="entry name" value="De-COase2_pyr-phos_BS"/>
</dbReference>
<dbReference type="Pfam" id="PF02784">
    <property type="entry name" value="Orn_Arg_deC_N"/>
    <property type="match status" value="1"/>
</dbReference>
<reference evidence="11" key="1">
    <citation type="journal article" date="2014" name="Int. J. Syst. Evol. Microbiol.">
        <title>Complete genome sequence of Corynebacterium casei LMG S-19264T (=DSM 44701T), isolated from a smear-ripened cheese.</title>
        <authorList>
            <consortium name="US DOE Joint Genome Institute (JGI-PGF)"/>
            <person name="Walter F."/>
            <person name="Albersmeier A."/>
            <person name="Kalinowski J."/>
            <person name="Ruckert C."/>
        </authorList>
    </citation>
    <scope>NUCLEOTIDE SEQUENCE</scope>
    <source>
        <strain evidence="11">JCM 5069</strain>
    </source>
</reference>
<dbReference type="NCBIfam" id="TIGR01048">
    <property type="entry name" value="lysA"/>
    <property type="match status" value="1"/>
</dbReference>
<dbReference type="InterPro" id="IPR002986">
    <property type="entry name" value="DAP_deCOOHase_LysA"/>
</dbReference>
<feature type="domain" description="Orn/DAP/Arg decarboxylase 2 N-terminal" evidence="10">
    <location>
        <begin position="54"/>
        <end position="306"/>
    </location>
</feature>
<dbReference type="Proteomes" id="UP000603708">
    <property type="component" value="Unassembled WGS sequence"/>
</dbReference>
<comment type="catalytic activity">
    <reaction evidence="6 9">
        <text>meso-2,6-diaminopimelate + H(+) = L-lysine + CO2</text>
        <dbReference type="Rhea" id="RHEA:15101"/>
        <dbReference type="ChEBI" id="CHEBI:15378"/>
        <dbReference type="ChEBI" id="CHEBI:16526"/>
        <dbReference type="ChEBI" id="CHEBI:32551"/>
        <dbReference type="ChEBI" id="CHEBI:57791"/>
        <dbReference type="EC" id="4.1.1.20"/>
    </reaction>
</comment>
<dbReference type="SUPFAM" id="SSF51419">
    <property type="entry name" value="PLP-binding barrel"/>
    <property type="match status" value="1"/>
</dbReference>
<feature type="binding site" evidence="6">
    <location>
        <position position="339"/>
    </location>
    <ligand>
        <name>substrate</name>
    </ligand>
</feature>
<dbReference type="InterPro" id="IPR022644">
    <property type="entry name" value="De-COase2_N"/>
</dbReference>
<feature type="binding site" evidence="6">
    <location>
        <position position="400"/>
    </location>
    <ligand>
        <name>substrate</name>
    </ligand>
</feature>
<dbReference type="PRINTS" id="PR01179">
    <property type="entry name" value="ODADCRBXLASE"/>
</dbReference>
<dbReference type="GO" id="GO:0008836">
    <property type="term" value="F:diaminopimelate decarboxylase activity"/>
    <property type="evidence" value="ECO:0007669"/>
    <property type="project" value="UniProtKB-UniRule"/>
</dbReference>
<dbReference type="CDD" id="cd06828">
    <property type="entry name" value="PLPDE_III_DapDC"/>
    <property type="match status" value="1"/>
</dbReference>
<feature type="binding site" evidence="6">
    <location>
        <position position="303"/>
    </location>
    <ligand>
        <name>substrate</name>
    </ligand>
</feature>
<evidence type="ECO:0000313" key="11">
    <source>
        <dbReference type="EMBL" id="GHH70824.1"/>
    </source>
</evidence>
<reference evidence="11" key="2">
    <citation type="submission" date="2020-09" db="EMBL/GenBank/DDBJ databases">
        <authorList>
            <person name="Sun Q."/>
            <person name="Ohkuma M."/>
        </authorList>
    </citation>
    <scope>NUCLEOTIDE SEQUENCE</scope>
    <source>
        <strain evidence="11">JCM 5069</strain>
    </source>
</reference>
<accession>A0A919KSF3</accession>
<dbReference type="InterPro" id="IPR000183">
    <property type="entry name" value="Orn/DAP/Arg_de-COase"/>
</dbReference>
<keyword evidence="12" id="KW-1185">Reference proteome</keyword>
<dbReference type="InterPro" id="IPR009006">
    <property type="entry name" value="Ala_racemase/Decarboxylase_C"/>
</dbReference>
<evidence type="ECO:0000256" key="5">
    <source>
        <dbReference type="ARBA" id="ARBA00023239"/>
    </source>
</evidence>
<evidence type="ECO:0000256" key="6">
    <source>
        <dbReference type="HAMAP-Rule" id="MF_02120"/>
    </source>
</evidence>
<dbReference type="InterPro" id="IPR029066">
    <property type="entry name" value="PLP-binding_barrel"/>
</dbReference>
<protein>
    <recommendedName>
        <fullName evidence="6 7">Diaminopimelate decarboxylase</fullName>
        <shortName evidence="6">DAP decarboxylase</shortName>
        <shortName evidence="6">DAPDC</shortName>
        <ecNumber evidence="6 7">4.1.1.20</ecNumber>
    </recommendedName>
</protein>
<gene>
    <name evidence="6 11" type="primary">lysA</name>
    <name evidence="11" type="ORF">GCM10018793_05460</name>
</gene>
<evidence type="ECO:0000256" key="2">
    <source>
        <dbReference type="ARBA" id="ARBA00022793"/>
    </source>
</evidence>
<dbReference type="HAMAP" id="MF_02120">
    <property type="entry name" value="LysA"/>
    <property type="match status" value="1"/>
</dbReference>
<evidence type="ECO:0000256" key="8">
    <source>
        <dbReference type="PIRSR" id="PIRSR600183-50"/>
    </source>
</evidence>
<evidence type="ECO:0000256" key="7">
    <source>
        <dbReference type="NCBIfam" id="TIGR01048"/>
    </source>
</evidence>
<feature type="binding site" evidence="6">
    <location>
        <position position="371"/>
    </location>
    <ligand>
        <name>substrate</name>
    </ligand>
</feature>
<dbReference type="PRINTS" id="PR01181">
    <property type="entry name" value="DAPDCRBXLASE"/>
</dbReference>
<evidence type="ECO:0000259" key="10">
    <source>
        <dbReference type="Pfam" id="PF02784"/>
    </source>
</evidence>
<comment type="pathway">
    <text evidence="6 9">Amino-acid biosynthesis; L-lysine biosynthesis via DAP pathway; L-lysine from DL-2,6-diaminopimelate: step 1/1.</text>
</comment>
<dbReference type="SUPFAM" id="SSF50621">
    <property type="entry name" value="Alanine racemase C-terminal domain-like"/>
    <property type="match status" value="1"/>
</dbReference>
<keyword evidence="2 6" id="KW-0210">Decarboxylase</keyword>
<comment type="cofactor">
    <cofactor evidence="1 6 8 9">
        <name>pyridoxal 5'-phosphate</name>
        <dbReference type="ChEBI" id="CHEBI:597326"/>
    </cofactor>
</comment>
<feature type="binding site" evidence="6">
    <location>
        <position position="258"/>
    </location>
    <ligand>
        <name>pyridoxal 5'-phosphate</name>
        <dbReference type="ChEBI" id="CHEBI:597326"/>
    </ligand>
</feature>
<sequence length="443" mass="46415">MITVPDPAGTAAFDLSVWPAGTTERTRGEPAVGGVPLTEVASRFGTPVYVLDEQEVRNRCRTYRLAFPDADVRYAAKAFLCRAMAHWVAEEGLGMDVCSAGELEVAVAAGVPPERIVLHGNAKSPADLDAALRLGVGRIVIDSPSEIARLAAAVGPEGRQKVMVRVVPGVGAGGHEKIRTGTDDQKFGLSLTDGHAQHAVARILDQPRLTLTGLHCHLGSQITTVKPYLAAVRRMVGLMARIREQHGLVLPELDLGGGHGIAYRPGEAALDVTALARRVRAELAGSCAAAGLPVPRLIIEPGRAIAGPAGVVLYRVLAVKRTAGTVFVAVDGGMSDNPRPALYGARYAPRLVGRAGAADPALMTVVGRHCEAGDVLAPDVVLPGDVHPGDLLAVPVAGAYHLSMASGYNMVGRPPVVAVHEGRARLLVRRESLDDIRGRDVGL</sequence>
<comment type="caution">
    <text evidence="11">The sequence shown here is derived from an EMBL/GenBank/DDBJ whole genome shotgun (WGS) entry which is preliminary data.</text>
</comment>
<feature type="binding site" evidence="6">
    <location>
        <position position="343"/>
    </location>
    <ligand>
        <name>substrate</name>
    </ligand>
</feature>
<feature type="active site" description="Proton donor" evidence="8">
    <location>
        <position position="370"/>
    </location>
</feature>
<proteinExistence type="inferred from homology"/>
<name>A0A919KSF3_9ACTN</name>
<dbReference type="GO" id="GO:0009089">
    <property type="term" value="P:lysine biosynthetic process via diaminopimelate"/>
    <property type="evidence" value="ECO:0007669"/>
    <property type="project" value="UniProtKB-UniRule"/>
</dbReference>
<feature type="binding site" evidence="6">
    <location>
        <position position="400"/>
    </location>
    <ligand>
        <name>pyridoxal 5'-phosphate</name>
        <dbReference type="ChEBI" id="CHEBI:597326"/>
    </ligand>
</feature>
<comment type="subunit">
    <text evidence="6">Homodimer.</text>
</comment>
<evidence type="ECO:0000256" key="3">
    <source>
        <dbReference type="ARBA" id="ARBA00022898"/>
    </source>
</evidence>
<dbReference type="PROSITE" id="PS00878">
    <property type="entry name" value="ODR_DC_2_1"/>
    <property type="match status" value="1"/>
</dbReference>
<dbReference type="EC" id="4.1.1.20" evidence="6 7"/>
<dbReference type="GO" id="GO:0030170">
    <property type="term" value="F:pyridoxal phosphate binding"/>
    <property type="evidence" value="ECO:0007669"/>
    <property type="project" value="UniProtKB-UniRule"/>
</dbReference>
<dbReference type="FunFam" id="3.20.20.10:FF:000003">
    <property type="entry name" value="Diaminopimelate decarboxylase"/>
    <property type="match status" value="1"/>
</dbReference>
<feature type="binding site" evidence="6">
    <location>
        <begin position="300"/>
        <end position="303"/>
    </location>
    <ligand>
        <name>pyridoxal 5'-phosphate</name>
        <dbReference type="ChEBI" id="CHEBI:597326"/>
    </ligand>
</feature>
<keyword evidence="4 6" id="KW-0457">Lysine biosynthesis</keyword>